<dbReference type="PANTHER" id="PTHR33481:SF1">
    <property type="entry name" value="ENDONUCLEASE_EXONUCLEASE_PHOSPHATASE DOMAIN-CONTAINING PROTEIN-RELATED"/>
    <property type="match status" value="1"/>
</dbReference>
<dbReference type="PANTHER" id="PTHR33481">
    <property type="entry name" value="REVERSE TRANSCRIPTASE"/>
    <property type="match status" value="1"/>
</dbReference>
<evidence type="ECO:0000313" key="2">
    <source>
        <dbReference type="EMBL" id="EDN97872.1"/>
    </source>
</evidence>
<organism evidence="2 3">
    <name type="scientific">Sclerotinia sclerotiorum (strain ATCC 18683 / 1980 / Ss-1)</name>
    <name type="common">White mold</name>
    <name type="synonym">Whetzelinia sclerotiorum</name>
    <dbReference type="NCBI Taxonomy" id="665079"/>
    <lineage>
        <taxon>Eukaryota</taxon>
        <taxon>Fungi</taxon>
        <taxon>Dikarya</taxon>
        <taxon>Ascomycota</taxon>
        <taxon>Pezizomycotina</taxon>
        <taxon>Leotiomycetes</taxon>
        <taxon>Helotiales</taxon>
        <taxon>Sclerotiniaceae</taxon>
        <taxon>Sclerotinia</taxon>
    </lineage>
</organism>
<feature type="domain" description="Reverse transcriptase" evidence="1">
    <location>
        <begin position="1"/>
        <end position="130"/>
    </location>
</feature>
<name>A7F551_SCLS1</name>
<dbReference type="InParanoid" id="A7F551"/>
<dbReference type="Proteomes" id="UP000001312">
    <property type="component" value="Unassembled WGS sequence"/>
</dbReference>
<reference evidence="3" key="1">
    <citation type="journal article" date="2011" name="PLoS Genet.">
        <title>Genomic analysis of the necrotrophic fungal pathogens Sclerotinia sclerotiorum and Botrytis cinerea.</title>
        <authorList>
            <person name="Amselem J."/>
            <person name="Cuomo C.A."/>
            <person name="van Kan J.A."/>
            <person name="Viaud M."/>
            <person name="Benito E.P."/>
            <person name="Couloux A."/>
            <person name="Coutinho P.M."/>
            <person name="de Vries R.P."/>
            <person name="Dyer P.S."/>
            <person name="Fillinger S."/>
            <person name="Fournier E."/>
            <person name="Gout L."/>
            <person name="Hahn M."/>
            <person name="Kohn L."/>
            <person name="Lapalu N."/>
            <person name="Plummer K.M."/>
            <person name="Pradier J.M."/>
            <person name="Quevillon E."/>
            <person name="Sharon A."/>
            <person name="Simon A."/>
            <person name="ten Have A."/>
            <person name="Tudzynski B."/>
            <person name="Tudzynski P."/>
            <person name="Wincker P."/>
            <person name="Andrew M."/>
            <person name="Anthouard V."/>
            <person name="Beever R.E."/>
            <person name="Beffa R."/>
            <person name="Benoit I."/>
            <person name="Bouzid O."/>
            <person name="Brault B."/>
            <person name="Chen Z."/>
            <person name="Choquer M."/>
            <person name="Collemare J."/>
            <person name="Cotton P."/>
            <person name="Danchin E.G."/>
            <person name="Da Silva C."/>
            <person name="Gautier A."/>
            <person name="Giraud C."/>
            <person name="Giraud T."/>
            <person name="Gonzalez C."/>
            <person name="Grossetete S."/>
            <person name="Guldener U."/>
            <person name="Henrissat B."/>
            <person name="Howlett B.J."/>
            <person name="Kodira C."/>
            <person name="Kretschmer M."/>
            <person name="Lappartient A."/>
            <person name="Leroch M."/>
            <person name="Levis C."/>
            <person name="Mauceli E."/>
            <person name="Neuveglise C."/>
            <person name="Oeser B."/>
            <person name="Pearson M."/>
            <person name="Poulain J."/>
            <person name="Poussereau N."/>
            <person name="Quesneville H."/>
            <person name="Rascle C."/>
            <person name="Schumacher J."/>
            <person name="Segurens B."/>
            <person name="Sexton A."/>
            <person name="Silva E."/>
            <person name="Sirven C."/>
            <person name="Soanes D.M."/>
            <person name="Talbot N.J."/>
            <person name="Templeton M."/>
            <person name="Yandava C."/>
            <person name="Yarden O."/>
            <person name="Zeng Q."/>
            <person name="Rollins J.A."/>
            <person name="Lebrun M.H."/>
            <person name="Dickman M."/>
        </authorList>
    </citation>
    <scope>NUCLEOTIDE SEQUENCE [LARGE SCALE GENOMIC DNA]</scope>
    <source>
        <strain evidence="3">ATCC 18683 / 1980 / Ss-1</strain>
    </source>
</reference>
<dbReference type="InterPro" id="IPR000477">
    <property type="entry name" value="RT_dom"/>
</dbReference>
<dbReference type="AlphaFoldDB" id="A7F551"/>
<dbReference type="PROSITE" id="PS50878">
    <property type="entry name" value="RT_POL"/>
    <property type="match status" value="1"/>
</dbReference>
<dbReference type="InterPro" id="IPR043502">
    <property type="entry name" value="DNA/RNA_pol_sf"/>
</dbReference>
<accession>A7F551</accession>
<keyword evidence="3" id="KW-1185">Reference proteome</keyword>
<dbReference type="EMBL" id="CH476642">
    <property type="protein sequence ID" value="EDN97872.1"/>
    <property type="molecule type" value="Genomic_DNA"/>
</dbReference>
<sequence length="130" mass="15042">MDVKGAFDAVLPGRLVNRLREQGWSNKLVKWVQSFATNRYIKIRLDGEIGPKTKLECGLPQGSPISPILFMLYIAPLFWMGNPRKRFGTHWLPEHRGETWSAQMAWSLFRQKTKLQATYTDSYSKSPQRS</sequence>
<evidence type="ECO:0000313" key="3">
    <source>
        <dbReference type="Proteomes" id="UP000001312"/>
    </source>
</evidence>
<dbReference type="Pfam" id="PF00078">
    <property type="entry name" value="RVT_1"/>
    <property type="match status" value="1"/>
</dbReference>
<dbReference type="STRING" id="665079.A7F551"/>
<dbReference type="GeneID" id="5482202"/>
<evidence type="ECO:0000259" key="1">
    <source>
        <dbReference type="PROSITE" id="PS50878"/>
    </source>
</evidence>
<dbReference type="SUPFAM" id="SSF56672">
    <property type="entry name" value="DNA/RNA polymerases"/>
    <property type="match status" value="1"/>
</dbReference>
<proteinExistence type="predicted"/>
<gene>
    <name evidence="2" type="ORF">SS1G_12726</name>
</gene>
<dbReference type="KEGG" id="ssl:SS1G_12726"/>
<dbReference type="RefSeq" id="XP_001586151.1">
    <property type="nucleotide sequence ID" value="XM_001586101.1"/>
</dbReference>
<protein>
    <recommendedName>
        <fullName evidence="1">Reverse transcriptase domain-containing protein</fullName>
    </recommendedName>
</protein>